<dbReference type="Proteomes" id="UP001500483">
    <property type="component" value="Unassembled WGS sequence"/>
</dbReference>
<keyword evidence="2" id="KW-1133">Transmembrane helix</keyword>
<proteinExistence type="predicted"/>
<feature type="domain" description="BD-FAE-like" evidence="3">
    <location>
        <begin position="151"/>
        <end position="351"/>
    </location>
</feature>
<reference evidence="5" key="1">
    <citation type="journal article" date="2019" name="Int. J. Syst. Evol. Microbiol.">
        <title>The Global Catalogue of Microorganisms (GCM) 10K type strain sequencing project: providing services to taxonomists for standard genome sequencing and annotation.</title>
        <authorList>
            <consortium name="The Broad Institute Genomics Platform"/>
            <consortium name="The Broad Institute Genome Sequencing Center for Infectious Disease"/>
            <person name="Wu L."/>
            <person name="Ma J."/>
        </authorList>
    </citation>
    <scope>NUCLEOTIDE SEQUENCE [LARGE SCALE GENOMIC DNA]</scope>
    <source>
        <strain evidence="5">JCM 9687</strain>
    </source>
</reference>
<evidence type="ECO:0000313" key="4">
    <source>
        <dbReference type="EMBL" id="GAA3357080.1"/>
    </source>
</evidence>
<dbReference type="SUPFAM" id="SSF53474">
    <property type="entry name" value="alpha/beta-Hydrolases"/>
    <property type="match status" value="1"/>
</dbReference>
<feature type="transmembrane region" description="Helical" evidence="2">
    <location>
        <begin position="21"/>
        <end position="47"/>
    </location>
</feature>
<comment type="caution">
    <text evidence="4">The sequence shown here is derived from an EMBL/GenBank/DDBJ whole genome shotgun (WGS) entry which is preliminary data.</text>
</comment>
<dbReference type="RefSeq" id="WP_258348537.1">
    <property type="nucleotide sequence ID" value="NZ_BAAAYK010000038.1"/>
</dbReference>
<keyword evidence="1" id="KW-0378">Hydrolase</keyword>
<keyword evidence="2" id="KW-0812">Transmembrane</keyword>
<accession>A0ABP6RQ01</accession>
<dbReference type="Gene3D" id="3.40.50.1820">
    <property type="entry name" value="alpha/beta hydrolase"/>
    <property type="match status" value="1"/>
</dbReference>
<sequence>MPAEPGPLSARPDSAAQLAKAAVLPLIACALVLALLVLGALVPAVPVVGALGSRYVGQWALRFVLLGLLCCLLAVLARRCGSRRGATALGGGGAFALLGSLVVLGAQLSFAHDRGADLGPAELIGTGTPAAPPDRTEVYAEVGGTPLRASIWSPPTPGADRPAVLWVHGGGFITGSRYEQRALYRNLADHGYPVISIDYRLAPPVRWRDATSDVVCALNWVTGHAGELGVDPSRVVLAGGSAGGSLSINAGYALADHDAVSSCGGAPPAPPIAVAGFYPAVDLAGAYDDNGVAGYARRVAISYLGGSPERYPQRYEYASALDRVRPGLMPTLLVTGTSDHLIFEDRVHGFAERLRAAGDQVVYAAFPFGEHAFDADFHSIGGAVSRAELLRFLDEHAPLR</sequence>
<dbReference type="EMBL" id="BAAAYK010000038">
    <property type="protein sequence ID" value="GAA3357080.1"/>
    <property type="molecule type" value="Genomic_DNA"/>
</dbReference>
<evidence type="ECO:0000256" key="2">
    <source>
        <dbReference type="SAM" id="Phobius"/>
    </source>
</evidence>
<dbReference type="InterPro" id="IPR029058">
    <property type="entry name" value="AB_hydrolase_fold"/>
</dbReference>
<dbReference type="PANTHER" id="PTHR48081">
    <property type="entry name" value="AB HYDROLASE SUPERFAMILY PROTEIN C4A8.06C"/>
    <property type="match status" value="1"/>
</dbReference>
<feature type="transmembrane region" description="Helical" evidence="2">
    <location>
        <begin position="59"/>
        <end position="77"/>
    </location>
</feature>
<keyword evidence="2" id="KW-0472">Membrane</keyword>
<organism evidence="4 5">
    <name type="scientific">Saccharopolyspora gregorii</name>
    <dbReference type="NCBI Taxonomy" id="33914"/>
    <lineage>
        <taxon>Bacteria</taxon>
        <taxon>Bacillati</taxon>
        <taxon>Actinomycetota</taxon>
        <taxon>Actinomycetes</taxon>
        <taxon>Pseudonocardiales</taxon>
        <taxon>Pseudonocardiaceae</taxon>
        <taxon>Saccharopolyspora</taxon>
    </lineage>
</organism>
<evidence type="ECO:0000256" key="1">
    <source>
        <dbReference type="ARBA" id="ARBA00022801"/>
    </source>
</evidence>
<dbReference type="InterPro" id="IPR050300">
    <property type="entry name" value="GDXG_lipolytic_enzyme"/>
</dbReference>
<evidence type="ECO:0000259" key="3">
    <source>
        <dbReference type="Pfam" id="PF20434"/>
    </source>
</evidence>
<protein>
    <recommendedName>
        <fullName evidence="3">BD-FAE-like domain-containing protein</fullName>
    </recommendedName>
</protein>
<evidence type="ECO:0000313" key="5">
    <source>
        <dbReference type="Proteomes" id="UP001500483"/>
    </source>
</evidence>
<gene>
    <name evidence="4" type="ORF">GCM10020366_23670</name>
</gene>
<dbReference type="Pfam" id="PF20434">
    <property type="entry name" value="BD-FAE"/>
    <property type="match status" value="1"/>
</dbReference>
<keyword evidence="5" id="KW-1185">Reference proteome</keyword>
<feature type="transmembrane region" description="Helical" evidence="2">
    <location>
        <begin position="89"/>
        <end position="110"/>
    </location>
</feature>
<dbReference type="InterPro" id="IPR049492">
    <property type="entry name" value="BD-FAE-like_dom"/>
</dbReference>
<name>A0ABP6RQ01_9PSEU</name>